<proteinExistence type="predicted"/>
<dbReference type="AlphaFoldDB" id="A0A9P4PD12"/>
<comment type="caution">
    <text evidence="3">The sequence shown here is derived from an EMBL/GenBank/DDBJ whole genome shotgun (WGS) entry which is preliminary data.</text>
</comment>
<organism evidence="3 4">
    <name type="scientific">Karstenula rhodostoma CBS 690.94</name>
    <dbReference type="NCBI Taxonomy" id="1392251"/>
    <lineage>
        <taxon>Eukaryota</taxon>
        <taxon>Fungi</taxon>
        <taxon>Dikarya</taxon>
        <taxon>Ascomycota</taxon>
        <taxon>Pezizomycotina</taxon>
        <taxon>Dothideomycetes</taxon>
        <taxon>Pleosporomycetidae</taxon>
        <taxon>Pleosporales</taxon>
        <taxon>Massarineae</taxon>
        <taxon>Didymosphaeriaceae</taxon>
        <taxon>Karstenula</taxon>
    </lineage>
</organism>
<sequence length="229" mass="23403">MYTNFFALSIFLPAVFGAEFSQISHDFGAMMRRGDALAKRQGYYPSSKPCGSGTTCAEACGAGQVECPADAGRGVCFDPSLSQCCPDGSGYSCDSGYFCSSDGQKNAYCCPNGMELGACAQAYSLTVSLISQTGTIDIPPQTEIASASVSVAIPTSETLVYITSIPSPSSSLVDEASLPITTVSSIPVGNGTYATGIPPVEFPGVATKTELAGIVVFAGVAVFVGVLVS</sequence>
<accession>A0A9P4PD12</accession>
<evidence type="ECO:0000256" key="1">
    <source>
        <dbReference type="SAM" id="Phobius"/>
    </source>
</evidence>
<dbReference type="OrthoDB" id="5409186at2759"/>
<protein>
    <submittedName>
        <fullName evidence="3">Uncharacterized protein</fullName>
    </submittedName>
</protein>
<keyword evidence="1" id="KW-0472">Membrane</keyword>
<dbReference type="Proteomes" id="UP000799764">
    <property type="component" value="Unassembled WGS sequence"/>
</dbReference>
<keyword evidence="4" id="KW-1185">Reference proteome</keyword>
<dbReference type="EMBL" id="MU001505">
    <property type="protein sequence ID" value="KAF2441612.1"/>
    <property type="molecule type" value="Genomic_DNA"/>
</dbReference>
<keyword evidence="2" id="KW-0732">Signal</keyword>
<feature type="transmembrane region" description="Helical" evidence="1">
    <location>
        <begin position="211"/>
        <end position="228"/>
    </location>
</feature>
<evidence type="ECO:0000256" key="2">
    <source>
        <dbReference type="SAM" id="SignalP"/>
    </source>
</evidence>
<keyword evidence="1" id="KW-1133">Transmembrane helix</keyword>
<evidence type="ECO:0000313" key="4">
    <source>
        <dbReference type="Proteomes" id="UP000799764"/>
    </source>
</evidence>
<gene>
    <name evidence="3" type="ORF">P171DRAFT_418288</name>
</gene>
<keyword evidence="1" id="KW-0812">Transmembrane</keyword>
<name>A0A9P4PD12_9PLEO</name>
<reference evidence="3" key="1">
    <citation type="journal article" date="2020" name="Stud. Mycol.">
        <title>101 Dothideomycetes genomes: a test case for predicting lifestyles and emergence of pathogens.</title>
        <authorList>
            <person name="Haridas S."/>
            <person name="Albert R."/>
            <person name="Binder M."/>
            <person name="Bloem J."/>
            <person name="Labutti K."/>
            <person name="Salamov A."/>
            <person name="Andreopoulos B."/>
            <person name="Baker S."/>
            <person name="Barry K."/>
            <person name="Bills G."/>
            <person name="Bluhm B."/>
            <person name="Cannon C."/>
            <person name="Castanera R."/>
            <person name="Culley D."/>
            <person name="Daum C."/>
            <person name="Ezra D."/>
            <person name="Gonzalez J."/>
            <person name="Henrissat B."/>
            <person name="Kuo A."/>
            <person name="Liang C."/>
            <person name="Lipzen A."/>
            <person name="Lutzoni F."/>
            <person name="Magnuson J."/>
            <person name="Mondo S."/>
            <person name="Nolan M."/>
            <person name="Ohm R."/>
            <person name="Pangilinan J."/>
            <person name="Park H.-J."/>
            <person name="Ramirez L."/>
            <person name="Alfaro M."/>
            <person name="Sun H."/>
            <person name="Tritt A."/>
            <person name="Yoshinaga Y."/>
            <person name="Zwiers L.-H."/>
            <person name="Turgeon B."/>
            <person name="Goodwin S."/>
            <person name="Spatafora J."/>
            <person name="Crous P."/>
            <person name="Grigoriev I."/>
        </authorList>
    </citation>
    <scope>NUCLEOTIDE SEQUENCE</scope>
    <source>
        <strain evidence="3">CBS 690.94</strain>
    </source>
</reference>
<feature type="chain" id="PRO_5040300039" evidence="2">
    <location>
        <begin position="18"/>
        <end position="229"/>
    </location>
</feature>
<evidence type="ECO:0000313" key="3">
    <source>
        <dbReference type="EMBL" id="KAF2441612.1"/>
    </source>
</evidence>
<feature type="signal peptide" evidence="2">
    <location>
        <begin position="1"/>
        <end position="17"/>
    </location>
</feature>